<name>A0A8H9GLE6_9DEIO</name>
<dbReference type="Pfam" id="PF11182">
    <property type="entry name" value="AlgF"/>
    <property type="match status" value="1"/>
</dbReference>
<reference evidence="10" key="1">
    <citation type="journal article" date="2019" name="Int. J. Syst. Evol. Microbiol.">
        <title>The Global Catalogue of Microorganisms (GCM) 10K type strain sequencing project: providing services to taxonomists for standard genome sequencing and annotation.</title>
        <authorList>
            <consortium name="The Broad Institute Genomics Platform"/>
            <consortium name="The Broad Institute Genome Sequencing Center for Infectious Disease"/>
            <person name="Wu L."/>
            <person name="Ma J."/>
        </authorList>
    </citation>
    <scope>NUCLEOTIDE SEQUENCE [LARGE SCALE GENOMIC DNA]</scope>
    <source>
        <strain evidence="10">JCM 31047</strain>
    </source>
</reference>
<dbReference type="Proteomes" id="UP000600547">
    <property type="component" value="Unassembled WGS sequence"/>
</dbReference>
<keyword evidence="6" id="KW-0574">Periplasm</keyword>
<evidence type="ECO:0000256" key="5">
    <source>
        <dbReference type="ARBA" id="ARBA00022729"/>
    </source>
</evidence>
<evidence type="ECO:0000256" key="3">
    <source>
        <dbReference type="ARBA" id="ARBA00010033"/>
    </source>
</evidence>
<evidence type="ECO:0000256" key="2">
    <source>
        <dbReference type="ARBA" id="ARBA00005182"/>
    </source>
</evidence>
<keyword evidence="10" id="KW-1185">Reference proteome</keyword>
<comment type="subcellular location">
    <subcellularLocation>
        <location evidence="1">Periplasm</location>
    </subcellularLocation>
</comment>
<gene>
    <name evidence="9" type="ORF">GCM10008956_11880</name>
</gene>
<dbReference type="EMBL" id="BMQG01000003">
    <property type="protein sequence ID" value="GGM37008.1"/>
    <property type="molecule type" value="Genomic_DNA"/>
</dbReference>
<feature type="signal peptide" evidence="8">
    <location>
        <begin position="1"/>
        <end position="16"/>
    </location>
</feature>
<dbReference type="UniPathway" id="UPA00286"/>
<organism evidence="9 10">
    <name type="scientific">Deinococcus arenae</name>
    <dbReference type="NCBI Taxonomy" id="1452751"/>
    <lineage>
        <taxon>Bacteria</taxon>
        <taxon>Thermotogati</taxon>
        <taxon>Deinococcota</taxon>
        <taxon>Deinococci</taxon>
        <taxon>Deinococcales</taxon>
        <taxon>Deinococcaceae</taxon>
        <taxon>Deinococcus</taxon>
    </lineage>
</organism>
<proteinExistence type="inferred from homology"/>
<protein>
    <recommendedName>
        <fullName evidence="4">Alginate biosynthesis protein AlgF</fullName>
    </recommendedName>
</protein>
<keyword evidence="5 8" id="KW-0732">Signal</keyword>
<evidence type="ECO:0000256" key="1">
    <source>
        <dbReference type="ARBA" id="ARBA00004418"/>
    </source>
</evidence>
<dbReference type="RefSeq" id="WP_110833097.1">
    <property type="nucleotide sequence ID" value="NZ_BMQG01000003.1"/>
</dbReference>
<evidence type="ECO:0000256" key="6">
    <source>
        <dbReference type="ARBA" id="ARBA00022764"/>
    </source>
</evidence>
<feature type="chain" id="PRO_5034638585" description="Alginate biosynthesis protein AlgF" evidence="8">
    <location>
        <begin position="17"/>
        <end position="200"/>
    </location>
</feature>
<evidence type="ECO:0000313" key="9">
    <source>
        <dbReference type="EMBL" id="GGM37008.1"/>
    </source>
</evidence>
<dbReference type="AlphaFoldDB" id="A0A8H9GLE6"/>
<comment type="caution">
    <text evidence="9">The sequence shown here is derived from an EMBL/GenBank/DDBJ whole genome shotgun (WGS) entry which is preliminary data.</text>
</comment>
<accession>A0A8H9GLE6</accession>
<comment type="similarity">
    <text evidence="3">Belongs to the AlgF family.</text>
</comment>
<comment type="pathway">
    <text evidence="2">Glycan biosynthesis; alginate biosynthesis.</text>
</comment>
<keyword evidence="7" id="KW-0016">Alginate biosynthesis</keyword>
<dbReference type="GO" id="GO:0042597">
    <property type="term" value="C:periplasmic space"/>
    <property type="evidence" value="ECO:0007669"/>
    <property type="project" value="UniProtKB-SubCell"/>
</dbReference>
<evidence type="ECO:0000256" key="4">
    <source>
        <dbReference type="ARBA" id="ARBA00013964"/>
    </source>
</evidence>
<evidence type="ECO:0000256" key="8">
    <source>
        <dbReference type="SAM" id="SignalP"/>
    </source>
</evidence>
<dbReference type="InterPro" id="IPR035422">
    <property type="entry name" value="AlgF"/>
</dbReference>
<evidence type="ECO:0000256" key="7">
    <source>
        <dbReference type="ARBA" id="ARBA00022841"/>
    </source>
</evidence>
<sequence>MKHALPILLLLSGAHAQETLYAPAPPAGSAFVRVVTVDAGRALTLDGRPFLGAAKARTVSAYQIVPQGAHTLRAGGASLTLNVQGGAYHTLALRGGVLSTLEVEPPAGLTKARLTLYNLSDAPATLATADGATPLLPGVPAGRQKSLSVNAVSAALGVFDGTRPITTFPAEALRAGASYSAFVFGRGAARTAVWVQPSFK</sequence>
<evidence type="ECO:0000313" key="10">
    <source>
        <dbReference type="Proteomes" id="UP000600547"/>
    </source>
</evidence>
<dbReference type="GO" id="GO:0042121">
    <property type="term" value="P:alginic acid biosynthetic process"/>
    <property type="evidence" value="ECO:0007669"/>
    <property type="project" value="UniProtKB-UniPathway"/>
</dbReference>